<keyword evidence="4" id="KW-0210">Decarboxylase</keyword>
<name>A0A343TFX0_9EURY</name>
<evidence type="ECO:0000256" key="6">
    <source>
        <dbReference type="ARBA" id="ARBA00023317"/>
    </source>
</evidence>
<evidence type="ECO:0000313" key="9">
    <source>
        <dbReference type="Proteomes" id="UP000263012"/>
    </source>
</evidence>
<dbReference type="PANTHER" id="PTHR40438:SF1">
    <property type="entry name" value="PYRUVOYL-DEPENDENT ARGININE DECARBOXYLASE"/>
    <property type="match status" value="1"/>
</dbReference>
<dbReference type="SFLD" id="SFLDG01170">
    <property type="entry name" value="Pyruvoyl-dependent_arginine_de"/>
    <property type="match status" value="1"/>
</dbReference>
<keyword evidence="6" id="KW-0670">Pyruvate</keyword>
<dbReference type="Gene3D" id="3.50.20.10">
    <property type="entry name" value="Pyruvoyl-Dependent Histidine Decarboxylase, subunit B"/>
    <property type="match status" value="1"/>
</dbReference>
<evidence type="ECO:0000313" key="8">
    <source>
        <dbReference type="EMBL" id="AUX07992.1"/>
    </source>
</evidence>
<protein>
    <recommendedName>
        <fullName evidence="3">arginine decarboxylase</fullName>
        <ecNumber evidence="3">4.1.1.19</ecNumber>
    </recommendedName>
</protein>
<evidence type="ECO:0000256" key="5">
    <source>
        <dbReference type="ARBA" id="ARBA00023239"/>
    </source>
</evidence>
<dbReference type="Proteomes" id="UP000263012">
    <property type="component" value="Chromosome"/>
</dbReference>
<comment type="cofactor">
    <cofactor evidence="1">
        <name>pyruvate</name>
        <dbReference type="ChEBI" id="CHEBI:15361"/>
    </cofactor>
</comment>
<organism evidence="8 9">
    <name type="scientific">Halalkaliarchaeum desulfuricum</name>
    <dbReference type="NCBI Taxonomy" id="2055893"/>
    <lineage>
        <taxon>Archaea</taxon>
        <taxon>Methanobacteriati</taxon>
        <taxon>Methanobacteriota</taxon>
        <taxon>Stenosarchaea group</taxon>
        <taxon>Halobacteria</taxon>
        <taxon>Halobacteriales</taxon>
        <taxon>Haloferacaceae</taxon>
        <taxon>Halalkaliarchaeum</taxon>
    </lineage>
</organism>
<dbReference type="GO" id="GO:0006527">
    <property type="term" value="P:L-arginine catabolic process"/>
    <property type="evidence" value="ECO:0007669"/>
    <property type="project" value="InterPro"/>
</dbReference>
<proteinExistence type="inferred from homology"/>
<dbReference type="SUPFAM" id="SSF56271">
    <property type="entry name" value="Pyruvoyl-dependent histidine and arginine decarboxylases"/>
    <property type="match status" value="1"/>
</dbReference>
<dbReference type="InterPro" id="IPR016104">
    <property type="entry name" value="Pyr-dep_his/arg-deCO2ase"/>
</dbReference>
<comment type="catalytic activity">
    <reaction evidence="7">
        <text>L-arginine + H(+) = agmatine + CO2</text>
        <dbReference type="Rhea" id="RHEA:17641"/>
        <dbReference type="ChEBI" id="CHEBI:15378"/>
        <dbReference type="ChEBI" id="CHEBI:16526"/>
        <dbReference type="ChEBI" id="CHEBI:32682"/>
        <dbReference type="ChEBI" id="CHEBI:58145"/>
        <dbReference type="EC" id="4.1.1.19"/>
    </reaction>
</comment>
<dbReference type="KEGG" id="hdf:AArcSl_0337"/>
<dbReference type="SFLD" id="SFLDS00055">
    <property type="entry name" value="Pyruvoyl-Dependent_Histidine/A"/>
    <property type="match status" value="1"/>
</dbReference>
<dbReference type="PANTHER" id="PTHR40438">
    <property type="entry name" value="PYRUVOYL-DEPENDENT ARGININE DECARBOXYLASE"/>
    <property type="match status" value="1"/>
</dbReference>
<dbReference type="AlphaFoldDB" id="A0A343TFX0"/>
<keyword evidence="5 8" id="KW-0456">Lyase</keyword>
<evidence type="ECO:0000256" key="1">
    <source>
        <dbReference type="ARBA" id="ARBA00001928"/>
    </source>
</evidence>
<sequence length="160" mass="16735">MMNRIHVAGGVGVAPTEMAAYDAALADANLHNYNLVRVSSIVPAGAAVERVDRAPDLGPAGNRLTVVESRITAPPGASDDPLVAGLGWATGPGPGLFYEATGRDPTAVRRELEDGLDAGSELRDWALPDREFEVTTARPEDGAWTTVVTVAVYGESEPVL</sequence>
<evidence type="ECO:0000256" key="3">
    <source>
        <dbReference type="ARBA" id="ARBA00012426"/>
    </source>
</evidence>
<dbReference type="EMBL" id="CP025066">
    <property type="protein sequence ID" value="AUX07992.1"/>
    <property type="molecule type" value="Genomic_DNA"/>
</dbReference>
<accession>A0A343TFX0</accession>
<dbReference type="InterPro" id="IPR002724">
    <property type="entry name" value="Pyruvoyl-dep_arg_deCO2ase"/>
</dbReference>
<dbReference type="InterPro" id="IPR016105">
    <property type="entry name" value="Pyr-dep_his/arg-deCO2ase_sand"/>
</dbReference>
<dbReference type="GO" id="GO:0008792">
    <property type="term" value="F:arginine decarboxylase activity"/>
    <property type="evidence" value="ECO:0007669"/>
    <property type="project" value="UniProtKB-EC"/>
</dbReference>
<evidence type="ECO:0000256" key="7">
    <source>
        <dbReference type="ARBA" id="ARBA00049309"/>
    </source>
</evidence>
<evidence type="ECO:0000256" key="2">
    <source>
        <dbReference type="ARBA" id="ARBA00007412"/>
    </source>
</evidence>
<keyword evidence="9" id="KW-1185">Reference proteome</keyword>
<dbReference type="EC" id="4.1.1.19" evidence="3"/>
<evidence type="ECO:0000256" key="4">
    <source>
        <dbReference type="ARBA" id="ARBA00022793"/>
    </source>
</evidence>
<gene>
    <name evidence="8" type="primary">pdaD</name>
    <name evidence="8" type="ORF">AArcSl_0337</name>
</gene>
<comment type="similarity">
    <text evidence="2">Belongs to the PdaD family.</text>
</comment>
<reference evidence="9" key="1">
    <citation type="submission" date="2017-11" db="EMBL/GenBank/DDBJ databases">
        <title>Phenotypic and genomic properties of facultatively anaerobic sulfur-reducing natronoarchaea from hypersaline soda lakes.</title>
        <authorList>
            <person name="Sorokin D.Y."/>
            <person name="Kublanov I.V."/>
            <person name="Roman P."/>
            <person name="Sinninghe Damste J.S."/>
            <person name="Golyshin P.N."/>
            <person name="Rojo D."/>
            <person name="Ciordia S."/>
            <person name="Mena M.D.C."/>
            <person name="Ferrer M."/>
            <person name="Messina E."/>
            <person name="Smedile F."/>
            <person name="La Spada G."/>
            <person name="La Cono V."/>
            <person name="Yakimov M.M."/>
        </authorList>
    </citation>
    <scope>NUCLEOTIDE SEQUENCE [LARGE SCALE GENOMIC DNA]</scope>
    <source>
        <strain evidence="9">AArc-Sl</strain>
    </source>
</reference>
<dbReference type="Pfam" id="PF01862">
    <property type="entry name" value="PvlArgDC"/>
    <property type="match status" value="1"/>
</dbReference>